<evidence type="ECO:0000313" key="3">
    <source>
        <dbReference type="EMBL" id="TNN40101.1"/>
    </source>
</evidence>
<dbReference type="Pfam" id="PF00059">
    <property type="entry name" value="Lectin_C"/>
    <property type="match status" value="5"/>
</dbReference>
<feature type="domain" description="C-type lectin" evidence="2">
    <location>
        <begin position="256"/>
        <end position="368"/>
    </location>
</feature>
<proteinExistence type="predicted"/>
<feature type="domain" description="C-type lectin" evidence="2">
    <location>
        <begin position="1"/>
        <end position="106"/>
    </location>
</feature>
<dbReference type="InterPro" id="IPR016186">
    <property type="entry name" value="C-type_lectin-like/link_sf"/>
</dbReference>
<dbReference type="InterPro" id="IPR018378">
    <property type="entry name" value="C-type_lectin_CS"/>
</dbReference>
<accession>A0A4Z2FGN9</accession>
<feature type="domain" description="C-type lectin" evidence="2">
    <location>
        <begin position="371"/>
        <end position="436"/>
    </location>
</feature>
<evidence type="ECO:0000259" key="2">
    <source>
        <dbReference type="PROSITE" id="PS50041"/>
    </source>
</evidence>
<comment type="caution">
    <text evidence="3">The sequence shown here is derived from an EMBL/GenBank/DDBJ whole genome shotgun (WGS) entry which is preliminary data.</text>
</comment>
<dbReference type="PANTHER" id="PTHR45784">
    <property type="entry name" value="C-TYPE LECTIN DOMAIN FAMILY 20 MEMBER A-RELATED"/>
    <property type="match status" value="1"/>
</dbReference>
<dbReference type="Gene3D" id="3.10.100.10">
    <property type="entry name" value="Mannose-Binding Protein A, subunit A"/>
    <property type="match status" value="5"/>
</dbReference>
<sequence length="629" mass="72782">MAEAQRHCRENYKDLATIRDLEDLKNMETLKRTVHSPAWIGLFYSLDNWSWSLSNTSFYKPGETEFRQWNSGEPNNFGNMENCIAICPNGKWNDFSCDRSYKSVCLDVREPNTIVPIDTLMTWIEAQTYCRKHHTDLASVRNMEENQMVQNLIPSGELSWIGLIRDRWQWSDGSDSSFRDWNPLVPRPPDGYSKTCVAADFSADGHWETLDCNVKSAFICYIDIVPVSKRVVKVRLEKRSSSLDLNDPVVMEDLLKKPNTFVFIDTLMTWIEAQSYCREHHTDLASVRNMEENQMVQNLIPSGEVVWIGLFRDRWPWSDGSDSSFRDWNPLVPRPTDGSSKTCVAADFSADGHWETLDCNVKSAFICYIAWIGLFYSLDNWSWSLLNTSFYKPGETEFRRWASGEPNSNFENCVAMFPNGEWGDIVCDRSYKPICFDVRGPNTYVFINTSMEWIEAQSYCREHHTDLASVRNMEENQMVQSLIPSENVWIGLSTDRWQWSDGSDSSFRDWNPLVPRPTDGYSKTCVAADFSADGHWETLDCNVKSAFICYIDIVPVSKRVVKVRLEKRSSSLDLNDPVVMEDLLKKFKQGLEDMGLDGDDIKLSWRKHLDGKVFQKEEKTIEKKYRDEL</sequence>
<reference evidence="3 4" key="1">
    <citation type="submission" date="2019-03" db="EMBL/GenBank/DDBJ databases">
        <title>First draft genome of Liparis tanakae, snailfish: a comprehensive survey of snailfish specific genes.</title>
        <authorList>
            <person name="Kim W."/>
            <person name="Song I."/>
            <person name="Jeong J.-H."/>
            <person name="Kim D."/>
            <person name="Kim S."/>
            <person name="Ryu S."/>
            <person name="Song J.Y."/>
            <person name="Lee S.K."/>
        </authorList>
    </citation>
    <scope>NUCLEOTIDE SEQUENCE [LARGE SCALE GENOMIC DNA]</scope>
    <source>
        <tissue evidence="3">Muscle</tissue>
    </source>
</reference>
<dbReference type="SUPFAM" id="SSF56436">
    <property type="entry name" value="C-type lectin-like"/>
    <property type="match status" value="5"/>
</dbReference>
<evidence type="ECO:0000313" key="4">
    <source>
        <dbReference type="Proteomes" id="UP000314294"/>
    </source>
</evidence>
<dbReference type="EMBL" id="SRLO01001218">
    <property type="protein sequence ID" value="TNN40101.1"/>
    <property type="molecule type" value="Genomic_DNA"/>
</dbReference>
<dbReference type="AlphaFoldDB" id="A0A4Z2FGN9"/>
<feature type="domain" description="C-type lectin" evidence="2">
    <location>
        <begin position="101"/>
        <end position="221"/>
    </location>
</feature>
<dbReference type="PROSITE" id="PS00615">
    <property type="entry name" value="C_TYPE_LECTIN_1"/>
    <property type="match status" value="1"/>
</dbReference>
<keyword evidence="4" id="KW-1185">Reference proteome</keyword>
<dbReference type="PROSITE" id="PS50041">
    <property type="entry name" value="C_TYPE_LECTIN_2"/>
    <property type="match status" value="5"/>
</dbReference>
<dbReference type="OrthoDB" id="7357196at2759"/>
<keyword evidence="1" id="KW-1015">Disulfide bond</keyword>
<gene>
    <name evidence="3" type="primary">MRC1_5</name>
    <name evidence="3" type="ORF">EYF80_049727</name>
</gene>
<keyword evidence="3" id="KW-0675">Receptor</keyword>
<protein>
    <submittedName>
        <fullName evidence="3">Macrophage mannose receptor 1</fullName>
    </submittedName>
</protein>
<feature type="domain" description="C-type lectin" evidence="2">
    <location>
        <begin position="439"/>
        <end position="550"/>
    </location>
</feature>
<organism evidence="3 4">
    <name type="scientific">Liparis tanakae</name>
    <name type="common">Tanaka's snailfish</name>
    <dbReference type="NCBI Taxonomy" id="230148"/>
    <lineage>
        <taxon>Eukaryota</taxon>
        <taxon>Metazoa</taxon>
        <taxon>Chordata</taxon>
        <taxon>Craniata</taxon>
        <taxon>Vertebrata</taxon>
        <taxon>Euteleostomi</taxon>
        <taxon>Actinopterygii</taxon>
        <taxon>Neopterygii</taxon>
        <taxon>Teleostei</taxon>
        <taxon>Neoteleostei</taxon>
        <taxon>Acanthomorphata</taxon>
        <taxon>Eupercaria</taxon>
        <taxon>Perciformes</taxon>
        <taxon>Cottioidei</taxon>
        <taxon>Cottales</taxon>
        <taxon>Liparidae</taxon>
        <taxon>Liparis</taxon>
    </lineage>
</organism>
<evidence type="ECO:0000256" key="1">
    <source>
        <dbReference type="ARBA" id="ARBA00023157"/>
    </source>
</evidence>
<dbReference type="SMART" id="SM00034">
    <property type="entry name" value="CLECT"/>
    <property type="match status" value="4"/>
</dbReference>
<dbReference type="PANTHER" id="PTHR45784:SF3">
    <property type="entry name" value="C-TYPE LECTIN DOMAIN FAMILY 4 MEMBER K-LIKE-RELATED"/>
    <property type="match status" value="1"/>
</dbReference>
<dbReference type="InterPro" id="IPR016187">
    <property type="entry name" value="CTDL_fold"/>
</dbReference>
<dbReference type="InterPro" id="IPR001304">
    <property type="entry name" value="C-type_lectin-like"/>
</dbReference>
<dbReference type="Proteomes" id="UP000314294">
    <property type="component" value="Unassembled WGS sequence"/>
</dbReference>
<dbReference type="CDD" id="cd03602">
    <property type="entry name" value="CLECT_1"/>
    <property type="match status" value="1"/>
</dbReference>
<name>A0A4Z2FGN9_9TELE</name>